<evidence type="ECO:0000256" key="5">
    <source>
        <dbReference type="SAM" id="MobiDB-lite"/>
    </source>
</evidence>
<dbReference type="InterPro" id="IPR036412">
    <property type="entry name" value="HAD-like_sf"/>
</dbReference>
<reference evidence="6 7" key="1">
    <citation type="submission" date="2019-10" db="EMBL/GenBank/DDBJ databases">
        <title>A soil myxobacterium in the family Polyangiaceae.</title>
        <authorList>
            <person name="Li Y."/>
            <person name="Wang J."/>
        </authorList>
    </citation>
    <scope>NUCLEOTIDE SEQUENCE [LARGE SCALE GENOMIC DNA]</scope>
    <source>
        <strain evidence="6 7">DSM 14734</strain>
    </source>
</reference>
<dbReference type="RefSeq" id="WP_153823750.1">
    <property type="nucleotide sequence ID" value="NZ_WJIE01000014.1"/>
</dbReference>
<accession>A0A6N7Q3T4</accession>
<keyword evidence="4" id="KW-0460">Magnesium</keyword>
<feature type="region of interest" description="Disordered" evidence="5">
    <location>
        <begin position="231"/>
        <end position="253"/>
    </location>
</feature>
<name>A0A6N7Q3T4_9BACT</name>
<dbReference type="PANTHER" id="PTHR46470:SF2">
    <property type="entry name" value="GLYCERALDEHYDE 3-PHOSPHATE PHOSPHATASE"/>
    <property type="match status" value="1"/>
</dbReference>
<dbReference type="NCBIfam" id="TIGR01549">
    <property type="entry name" value="HAD-SF-IA-v1"/>
    <property type="match status" value="1"/>
</dbReference>
<dbReference type="SFLD" id="SFLDG01129">
    <property type="entry name" value="C1.5:_HAD__Beta-PGM__Phosphata"/>
    <property type="match status" value="1"/>
</dbReference>
<dbReference type="NCBIfam" id="TIGR01509">
    <property type="entry name" value="HAD-SF-IA-v3"/>
    <property type="match status" value="1"/>
</dbReference>
<dbReference type="PRINTS" id="PR00413">
    <property type="entry name" value="HADHALOGNASE"/>
</dbReference>
<gene>
    <name evidence="6" type="ORF">GF068_34325</name>
</gene>
<dbReference type="Proteomes" id="UP000440224">
    <property type="component" value="Unassembled WGS sequence"/>
</dbReference>
<comment type="cofactor">
    <cofactor evidence="1">
        <name>Mg(2+)</name>
        <dbReference type="ChEBI" id="CHEBI:18420"/>
    </cofactor>
</comment>
<dbReference type="GO" id="GO:0046872">
    <property type="term" value="F:metal ion binding"/>
    <property type="evidence" value="ECO:0007669"/>
    <property type="project" value="UniProtKB-KW"/>
</dbReference>
<dbReference type="GO" id="GO:0044281">
    <property type="term" value="P:small molecule metabolic process"/>
    <property type="evidence" value="ECO:0007669"/>
    <property type="project" value="UniProtKB-ARBA"/>
</dbReference>
<dbReference type="SFLD" id="SFLDS00003">
    <property type="entry name" value="Haloacid_Dehalogenase"/>
    <property type="match status" value="1"/>
</dbReference>
<keyword evidence="3 6" id="KW-0378">Hydrolase</keyword>
<keyword evidence="7" id="KW-1185">Reference proteome</keyword>
<organism evidence="6 7">
    <name type="scientific">Polyangium spumosum</name>
    <dbReference type="NCBI Taxonomy" id="889282"/>
    <lineage>
        <taxon>Bacteria</taxon>
        <taxon>Pseudomonadati</taxon>
        <taxon>Myxococcota</taxon>
        <taxon>Polyangia</taxon>
        <taxon>Polyangiales</taxon>
        <taxon>Polyangiaceae</taxon>
        <taxon>Polyangium</taxon>
    </lineage>
</organism>
<protein>
    <submittedName>
        <fullName evidence="6">HAD-IA family hydrolase</fullName>
    </submittedName>
</protein>
<proteinExistence type="predicted"/>
<evidence type="ECO:0000256" key="3">
    <source>
        <dbReference type="ARBA" id="ARBA00022801"/>
    </source>
</evidence>
<dbReference type="AlphaFoldDB" id="A0A6N7Q3T4"/>
<dbReference type="SUPFAM" id="SSF56784">
    <property type="entry name" value="HAD-like"/>
    <property type="match status" value="1"/>
</dbReference>
<dbReference type="EMBL" id="WJIE01000014">
    <property type="protein sequence ID" value="MRG96964.1"/>
    <property type="molecule type" value="Genomic_DNA"/>
</dbReference>
<dbReference type="OrthoDB" id="367448at2"/>
<dbReference type="Gene3D" id="3.40.50.1000">
    <property type="entry name" value="HAD superfamily/HAD-like"/>
    <property type="match status" value="1"/>
</dbReference>
<dbReference type="Pfam" id="PF00702">
    <property type="entry name" value="Hydrolase"/>
    <property type="match status" value="1"/>
</dbReference>
<dbReference type="PANTHER" id="PTHR46470">
    <property type="entry name" value="N-ACYLNEURAMINATE-9-PHOSPHATASE"/>
    <property type="match status" value="1"/>
</dbReference>
<dbReference type="InterPro" id="IPR023214">
    <property type="entry name" value="HAD_sf"/>
</dbReference>
<evidence type="ECO:0000313" key="6">
    <source>
        <dbReference type="EMBL" id="MRG96964.1"/>
    </source>
</evidence>
<sequence>MHAVTFDFGQTLVALDTDLTAARLAERSLPFDPQRIEVALPEAWRAYDDAIHRGLGGHPWKVFMRALLEQAAPSPLGEEALADAVDFLWSEQPRKNLWRRPIPGMLELADDLNDAGVPVGIVSNSEGRLAELVAELGWDDRFLVIADSGRLGMDKPDPAIFAWTAARLGKSLDRIVHIGDSLAADVEGALAAGMRAVWFGGDPKRALGEKARVARDASELRRVLADLGVPGVAERAPAPTRASNRPGSRPRST</sequence>
<evidence type="ECO:0000256" key="2">
    <source>
        <dbReference type="ARBA" id="ARBA00022723"/>
    </source>
</evidence>
<evidence type="ECO:0000313" key="7">
    <source>
        <dbReference type="Proteomes" id="UP000440224"/>
    </source>
</evidence>
<comment type="caution">
    <text evidence="6">The sequence shown here is derived from an EMBL/GenBank/DDBJ whole genome shotgun (WGS) entry which is preliminary data.</text>
</comment>
<evidence type="ECO:0000256" key="1">
    <source>
        <dbReference type="ARBA" id="ARBA00001946"/>
    </source>
</evidence>
<dbReference type="GO" id="GO:0016791">
    <property type="term" value="F:phosphatase activity"/>
    <property type="evidence" value="ECO:0007669"/>
    <property type="project" value="TreeGrafter"/>
</dbReference>
<dbReference type="InterPro" id="IPR051400">
    <property type="entry name" value="HAD-like_hydrolase"/>
</dbReference>
<keyword evidence="2" id="KW-0479">Metal-binding</keyword>
<feature type="compositionally biased region" description="Polar residues" evidence="5">
    <location>
        <begin position="241"/>
        <end position="253"/>
    </location>
</feature>
<dbReference type="InterPro" id="IPR006439">
    <property type="entry name" value="HAD-SF_hydro_IA"/>
</dbReference>
<evidence type="ECO:0000256" key="4">
    <source>
        <dbReference type="ARBA" id="ARBA00022842"/>
    </source>
</evidence>